<keyword evidence="2" id="KW-1185">Reference proteome</keyword>
<evidence type="ECO:0008006" key="3">
    <source>
        <dbReference type="Google" id="ProtNLM"/>
    </source>
</evidence>
<dbReference type="PANTHER" id="PTHR47342:SF1">
    <property type="entry name" value="PROTEIN PTST, CHLOROPLASTIC"/>
    <property type="match status" value="1"/>
</dbReference>
<evidence type="ECO:0000313" key="2">
    <source>
        <dbReference type="Proteomes" id="UP001485043"/>
    </source>
</evidence>
<dbReference type="EMBL" id="JALJOV010001766">
    <property type="protein sequence ID" value="KAK9841102.1"/>
    <property type="molecule type" value="Genomic_DNA"/>
</dbReference>
<sequence>MTHSDLRTISYTAWGRGVFALVPAATARRGGRARRIVVSASNAASSQAVQRQLAQRDLAQQANIRQPKARSGIRPLINNASSVDRRMYEQVVASRRRITERLSTANQYNSHLRSSLASRQAEVASMHALLLQLAGEFGSLKRNAQGSAASAYYSLDKELAVAQMVALADRITAMQQVLQSQADSIHKHAVRSVPIAWYGVASEVLLMGSFDGWTHGATLSAEDIGDSVFTRFQTDLQLLPDFPESAGGG</sequence>
<organism evidence="1 2">
    <name type="scientific">Apatococcus fuscideae</name>
    <dbReference type="NCBI Taxonomy" id="2026836"/>
    <lineage>
        <taxon>Eukaryota</taxon>
        <taxon>Viridiplantae</taxon>
        <taxon>Chlorophyta</taxon>
        <taxon>core chlorophytes</taxon>
        <taxon>Trebouxiophyceae</taxon>
        <taxon>Chlorellales</taxon>
        <taxon>Chlorellaceae</taxon>
        <taxon>Apatococcus</taxon>
    </lineage>
</organism>
<name>A0AAW1S5A1_9CHLO</name>
<comment type="caution">
    <text evidence="1">The sequence shown here is derived from an EMBL/GenBank/DDBJ whole genome shotgun (WGS) entry which is preliminary data.</text>
</comment>
<proteinExistence type="predicted"/>
<accession>A0AAW1S5A1</accession>
<gene>
    <name evidence="1" type="ORF">WJX84_004464</name>
</gene>
<evidence type="ECO:0000313" key="1">
    <source>
        <dbReference type="EMBL" id="KAK9841102.1"/>
    </source>
</evidence>
<protein>
    <recommendedName>
        <fullName evidence="3">AMP-activated protein kinase glycogen-binding domain-containing protein</fullName>
    </recommendedName>
</protein>
<dbReference type="Proteomes" id="UP001485043">
    <property type="component" value="Unassembled WGS sequence"/>
</dbReference>
<dbReference type="PANTHER" id="PTHR47342">
    <property type="entry name" value="PROTEIN PTST, CHLOROPLASTIC"/>
    <property type="match status" value="1"/>
</dbReference>
<reference evidence="1 2" key="1">
    <citation type="journal article" date="2024" name="Nat. Commun.">
        <title>Phylogenomics reveals the evolutionary origins of lichenization in chlorophyte algae.</title>
        <authorList>
            <person name="Puginier C."/>
            <person name="Libourel C."/>
            <person name="Otte J."/>
            <person name="Skaloud P."/>
            <person name="Haon M."/>
            <person name="Grisel S."/>
            <person name="Petersen M."/>
            <person name="Berrin J.G."/>
            <person name="Delaux P.M."/>
            <person name="Dal Grande F."/>
            <person name="Keller J."/>
        </authorList>
    </citation>
    <scope>NUCLEOTIDE SEQUENCE [LARGE SCALE GENOMIC DNA]</scope>
    <source>
        <strain evidence="1 2">SAG 2523</strain>
    </source>
</reference>
<dbReference type="AlphaFoldDB" id="A0AAW1S5A1"/>